<dbReference type="RefSeq" id="WP_344247091.1">
    <property type="nucleotide sequence ID" value="NZ_BAAAHH010000057.1"/>
</dbReference>
<evidence type="ECO:0008006" key="8">
    <source>
        <dbReference type="Google" id="ProtNLM"/>
    </source>
</evidence>
<comment type="similarity">
    <text evidence="1">Belongs to the ABC transporter superfamily.</text>
</comment>
<dbReference type="PANTHER" id="PTHR43776:SF7">
    <property type="entry name" value="D,D-DIPEPTIDE TRANSPORT ATP-BINDING PROTEIN DDPF-RELATED"/>
    <property type="match status" value="1"/>
</dbReference>
<sequence>MIVCDEPASTLDLSTQARVLDLLLDLQRRTGVAYLFISHDLSGVRHICHRVSVIHRGDIAETRPAGPVTSAPEHTYTRRLMLASPVADPAEQAGRRAERRRLAEAERGRPVRVSGGGHTCR</sequence>
<keyword evidence="4" id="KW-0067">ATP-binding</keyword>
<evidence type="ECO:0000256" key="1">
    <source>
        <dbReference type="ARBA" id="ARBA00005417"/>
    </source>
</evidence>
<dbReference type="Proteomes" id="UP001500665">
    <property type="component" value="Unassembled WGS sequence"/>
</dbReference>
<gene>
    <name evidence="6" type="ORF">GCM10009550_73900</name>
</gene>
<feature type="compositionally biased region" description="Basic and acidic residues" evidence="5">
    <location>
        <begin position="93"/>
        <end position="109"/>
    </location>
</feature>
<dbReference type="InterPro" id="IPR050319">
    <property type="entry name" value="ABC_transp_ATP-bind"/>
</dbReference>
<accession>A0ABP4CG29</accession>
<feature type="region of interest" description="Disordered" evidence="5">
    <location>
        <begin position="85"/>
        <end position="121"/>
    </location>
</feature>
<keyword evidence="7" id="KW-1185">Reference proteome</keyword>
<dbReference type="PANTHER" id="PTHR43776">
    <property type="entry name" value="TRANSPORT ATP-BINDING PROTEIN"/>
    <property type="match status" value="1"/>
</dbReference>
<name>A0ABP4CG29_9ACTN</name>
<evidence type="ECO:0000256" key="4">
    <source>
        <dbReference type="ARBA" id="ARBA00022840"/>
    </source>
</evidence>
<evidence type="ECO:0000313" key="6">
    <source>
        <dbReference type="EMBL" id="GAA0968503.1"/>
    </source>
</evidence>
<evidence type="ECO:0000256" key="5">
    <source>
        <dbReference type="SAM" id="MobiDB-lite"/>
    </source>
</evidence>
<comment type="caution">
    <text evidence="6">The sequence shown here is derived from an EMBL/GenBank/DDBJ whole genome shotgun (WGS) entry which is preliminary data.</text>
</comment>
<organism evidence="6 7">
    <name type="scientific">Actinocorallia libanotica</name>
    <dbReference type="NCBI Taxonomy" id="46162"/>
    <lineage>
        <taxon>Bacteria</taxon>
        <taxon>Bacillati</taxon>
        <taxon>Actinomycetota</taxon>
        <taxon>Actinomycetes</taxon>
        <taxon>Streptosporangiales</taxon>
        <taxon>Thermomonosporaceae</taxon>
        <taxon>Actinocorallia</taxon>
    </lineage>
</organism>
<dbReference type="SUPFAM" id="SSF52540">
    <property type="entry name" value="P-loop containing nucleoside triphosphate hydrolases"/>
    <property type="match status" value="1"/>
</dbReference>
<evidence type="ECO:0000313" key="7">
    <source>
        <dbReference type="Proteomes" id="UP001500665"/>
    </source>
</evidence>
<evidence type="ECO:0000256" key="2">
    <source>
        <dbReference type="ARBA" id="ARBA00022448"/>
    </source>
</evidence>
<keyword evidence="2" id="KW-0813">Transport</keyword>
<protein>
    <recommendedName>
        <fullName evidence="8">Oligopeptide/dipeptide transporter</fullName>
    </recommendedName>
</protein>
<reference evidence="7" key="1">
    <citation type="journal article" date="2019" name="Int. J. Syst. Evol. Microbiol.">
        <title>The Global Catalogue of Microorganisms (GCM) 10K type strain sequencing project: providing services to taxonomists for standard genome sequencing and annotation.</title>
        <authorList>
            <consortium name="The Broad Institute Genomics Platform"/>
            <consortium name="The Broad Institute Genome Sequencing Center for Infectious Disease"/>
            <person name="Wu L."/>
            <person name="Ma J."/>
        </authorList>
    </citation>
    <scope>NUCLEOTIDE SEQUENCE [LARGE SCALE GENOMIC DNA]</scope>
    <source>
        <strain evidence="7">JCM 10696</strain>
    </source>
</reference>
<dbReference type="InterPro" id="IPR027417">
    <property type="entry name" value="P-loop_NTPase"/>
</dbReference>
<dbReference type="Gene3D" id="3.40.50.300">
    <property type="entry name" value="P-loop containing nucleotide triphosphate hydrolases"/>
    <property type="match status" value="1"/>
</dbReference>
<dbReference type="EMBL" id="BAAAHH010000057">
    <property type="protein sequence ID" value="GAA0968503.1"/>
    <property type="molecule type" value="Genomic_DNA"/>
</dbReference>
<evidence type="ECO:0000256" key="3">
    <source>
        <dbReference type="ARBA" id="ARBA00022741"/>
    </source>
</evidence>
<keyword evidence="3" id="KW-0547">Nucleotide-binding</keyword>
<proteinExistence type="inferred from homology"/>